<evidence type="ECO:0000313" key="3">
    <source>
        <dbReference type="EMBL" id="MDR6214999.1"/>
    </source>
</evidence>
<feature type="region of interest" description="Disordered" evidence="1">
    <location>
        <begin position="29"/>
        <end position="54"/>
    </location>
</feature>
<proteinExistence type="predicted"/>
<evidence type="ECO:0000313" key="4">
    <source>
        <dbReference type="Proteomes" id="UP001267710"/>
    </source>
</evidence>
<comment type="caution">
    <text evidence="3">The sequence shown here is derived from an EMBL/GenBank/DDBJ whole genome shotgun (WGS) entry which is preliminary data.</text>
</comment>
<accession>A0ABU1ICP8</accession>
<feature type="chain" id="PRO_5046274018" evidence="2">
    <location>
        <begin position="26"/>
        <end position="655"/>
    </location>
</feature>
<keyword evidence="4" id="KW-1185">Reference proteome</keyword>
<feature type="signal peptide" evidence="2">
    <location>
        <begin position="1"/>
        <end position="25"/>
    </location>
</feature>
<reference evidence="3 4" key="1">
    <citation type="submission" date="2023-08" db="EMBL/GenBank/DDBJ databases">
        <title>Functional and genomic diversity of the sorghum phyllosphere microbiome.</title>
        <authorList>
            <person name="Shade A."/>
        </authorList>
    </citation>
    <scope>NUCLEOTIDE SEQUENCE [LARGE SCALE GENOMIC DNA]</scope>
    <source>
        <strain evidence="3 4">SORGH_AS_0335</strain>
    </source>
</reference>
<dbReference type="PROSITE" id="PS51257">
    <property type="entry name" value="PROKAR_LIPOPROTEIN"/>
    <property type="match status" value="1"/>
</dbReference>
<sequence>MNTSRMVRARHWGAIAGLVGSLTLAACGGGGGSDPAPTPTVPTPEVPVTPVTPEPPVTPTPGVATVSVSHDGQASTPPTRVTATFTAKVTSILPGLITVSGSCTNPPAPTTALDATGRVLTVTLGNFQCDSGQTLTVSVDPTKVQLEGATLADTSVWTRTFTMAMLPQLISGNISGLAGRLVLQNNGGETLASLGDGSFFFPTAVAYGAPYAVTVNTQPQGQTCSVSNGSGTVGSVAIRNVAVVCATNTYQVAGSVSGLVGSLTLQLNGGSSRTLSSNGAFNFPVNLAQGSAYAVTVQTQPAGQTCSVSNGTGTVNGPVSNVQVACSANTRTVGGTISGLTGSLALQNNGTDTLTRSSSGAFTFATPVATGATYNVTVQTQPAGQTCTVTNGSATIGATNVTNVGVACVTNATTISVSGSPMIVPVGGGWSNQLTVTNTGSAPVTGWTVTSLGFGTVIYNLTGCYNLAPGASCSISASSTTPYVASDTVQIKGTNTGSVNVTVGFSLSGQLVYAIKSPTVAMVASAPDAIPYQWTKMGFEVPTGATSDVDGRSNTAAIIASASGANSPAAQSCNTLNTAGLQWYLPARCEMGSFGCASQPNIRGNLIEKDLSSNGAFWTSTEVSGSGAYVNFTGGTPYVPKYLSYDRVCVAEHAY</sequence>
<dbReference type="Proteomes" id="UP001267710">
    <property type="component" value="Unassembled WGS sequence"/>
</dbReference>
<name>A0ABU1ICP8_9BURK</name>
<organism evidence="3 4">
    <name type="scientific">Paracidovorax wautersii</name>
    <dbReference type="NCBI Taxonomy" id="1177982"/>
    <lineage>
        <taxon>Bacteria</taxon>
        <taxon>Pseudomonadati</taxon>
        <taxon>Pseudomonadota</taxon>
        <taxon>Betaproteobacteria</taxon>
        <taxon>Burkholderiales</taxon>
        <taxon>Comamonadaceae</taxon>
        <taxon>Paracidovorax</taxon>
    </lineage>
</organism>
<protein>
    <submittedName>
        <fullName evidence="3">Uncharacterized protein</fullName>
    </submittedName>
</protein>
<evidence type="ECO:0000256" key="2">
    <source>
        <dbReference type="SAM" id="SignalP"/>
    </source>
</evidence>
<keyword evidence="2" id="KW-0732">Signal</keyword>
<dbReference type="EMBL" id="JAVIZX010000001">
    <property type="protein sequence ID" value="MDR6214999.1"/>
    <property type="molecule type" value="Genomic_DNA"/>
</dbReference>
<feature type="compositionally biased region" description="Pro residues" evidence="1">
    <location>
        <begin position="36"/>
        <end position="54"/>
    </location>
</feature>
<gene>
    <name evidence="3" type="ORF">QE399_002688</name>
</gene>
<evidence type="ECO:0000256" key="1">
    <source>
        <dbReference type="SAM" id="MobiDB-lite"/>
    </source>
</evidence>